<gene>
    <name evidence="1" type="ORF">GKJPGBOP_00358</name>
</gene>
<dbReference type="AlphaFoldDB" id="A0A401VUG8"/>
<dbReference type="EMBL" id="BHZD01000001">
    <property type="protein sequence ID" value="GCD40705.1"/>
    <property type="molecule type" value="Genomic_DNA"/>
</dbReference>
<keyword evidence="2" id="KW-1185">Reference proteome</keyword>
<sequence length="82" mass="7961">MRAESEPTAAVTGPTAALARRRYAAETVGGAEAPAPAGGCSSCVHGGQAAEAVGPTADDGDMPSFVPAPGHVLTAAALWTSL</sequence>
<reference evidence="1 2" key="1">
    <citation type="submission" date="2018-11" db="EMBL/GenBank/DDBJ databases">
        <title>Whole genome sequence of Streptomyces paromomycinus NBRC 15454(T).</title>
        <authorList>
            <person name="Komaki H."/>
            <person name="Tamura T."/>
        </authorList>
    </citation>
    <scope>NUCLEOTIDE SEQUENCE [LARGE SCALE GENOMIC DNA]</scope>
    <source>
        <strain evidence="1 2">NBRC 15454</strain>
    </source>
</reference>
<proteinExistence type="predicted"/>
<comment type="caution">
    <text evidence="1">The sequence shown here is derived from an EMBL/GenBank/DDBJ whole genome shotgun (WGS) entry which is preliminary data.</text>
</comment>
<evidence type="ECO:0000313" key="1">
    <source>
        <dbReference type="EMBL" id="GCD40705.1"/>
    </source>
</evidence>
<name>A0A401VUG8_STREY</name>
<evidence type="ECO:0000313" key="2">
    <source>
        <dbReference type="Proteomes" id="UP000286746"/>
    </source>
</evidence>
<organism evidence="1 2">
    <name type="scientific">Streptomyces paromomycinus</name>
    <name type="common">Streptomyces rimosus subsp. paromomycinus</name>
    <dbReference type="NCBI Taxonomy" id="92743"/>
    <lineage>
        <taxon>Bacteria</taxon>
        <taxon>Bacillati</taxon>
        <taxon>Actinomycetota</taxon>
        <taxon>Actinomycetes</taxon>
        <taxon>Kitasatosporales</taxon>
        <taxon>Streptomycetaceae</taxon>
        <taxon>Streptomyces</taxon>
    </lineage>
</organism>
<dbReference type="Proteomes" id="UP000286746">
    <property type="component" value="Unassembled WGS sequence"/>
</dbReference>
<dbReference type="RefSeq" id="WP_125051166.1">
    <property type="nucleotide sequence ID" value="NZ_BHZD01000001.1"/>
</dbReference>
<protein>
    <submittedName>
        <fullName evidence="1">Uncharacterized protein</fullName>
    </submittedName>
</protein>
<accession>A0A401VUG8</accession>